<dbReference type="RefSeq" id="WP_181607647.1">
    <property type="nucleotide sequence ID" value="NZ_BAABAM010000001.1"/>
</dbReference>
<keyword evidence="6 7" id="KW-0472">Membrane</keyword>
<accession>A0A7W0CD74</accession>
<dbReference type="Proteomes" id="UP000530928">
    <property type="component" value="Unassembled WGS sequence"/>
</dbReference>
<dbReference type="GO" id="GO:0022857">
    <property type="term" value="F:transmembrane transporter activity"/>
    <property type="evidence" value="ECO:0007669"/>
    <property type="project" value="InterPro"/>
</dbReference>
<keyword evidence="10" id="KW-1185">Reference proteome</keyword>
<keyword evidence="2 7" id="KW-0813">Transport</keyword>
<feature type="transmembrane region" description="Helical" evidence="7">
    <location>
        <begin position="137"/>
        <end position="157"/>
    </location>
</feature>
<feature type="transmembrane region" description="Helical" evidence="7">
    <location>
        <begin position="228"/>
        <end position="261"/>
    </location>
</feature>
<organism evidence="9 10">
    <name type="scientific">Nonomuraea soli</name>
    <dbReference type="NCBI Taxonomy" id="1032476"/>
    <lineage>
        <taxon>Bacteria</taxon>
        <taxon>Bacillati</taxon>
        <taxon>Actinomycetota</taxon>
        <taxon>Actinomycetes</taxon>
        <taxon>Streptosporangiales</taxon>
        <taxon>Streptosporangiaceae</taxon>
        <taxon>Nonomuraea</taxon>
    </lineage>
</organism>
<evidence type="ECO:0000256" key="4">
    <source>
        <dbReference type="ARBA" id="ARBA00022692"/>
    </source>
</evidence>
<proteinExistence type="inferred from homology"/>
<keyword evidence="4 7" id="KW-0812">Transmembrane</keyword>
<dbReference type="GO" id="GO:0043190">
    <property type="term" value="C:ATP-binding cassette (ABC) transporter complex"/>
    <property type="evidence" value="ECO:0007669"/>
    <property type="project" value="InterPro"/>
</dbReference>
<dbReference type="AlphaFoldDB" id="A0A7W0CD74"/>
<dbReference type="GO" id="GO:0006865">
    <property type="term" value="P:amino acid transport"/>
    <property type="evidence" value="ECO:0007669"/>
    <property type="project" value="TreeGrafter"/>
</dbReference>
<gene>
    <name evidence="9" type="ORF">HNR30_000311</name>
</gene>
<dbReference type="Pfam" id="PF00528">
    <property type="entry name" value="BPD_transp_1"/>
    <property type="match status" value="1"/>
</dbReference>
<dbReference type="PROSITE" id="PS50928">
    <property type="entry name" value="ABC_TM1"/>
    <property type="match status" value="1"/>
</dbReference>
<dbReference type="PANTHER" id="PTHR30614:SF21">
    <property type="entry name" value="AMINO ACID ABC TRANSPORTER PERMEASE"/>
    <property type="match status" value="1"/>
</dbReference>
<feature type="transmembrane region" description="Helical" evidence="7">
    <location>
        <begin position="185"/>
        <end position="208"/>
    </location>
</feature>
<feature type="transmembrane region" description="Helical" evidence="7">
    <location>
        <begin position="72"/>
        <end position="92"/>
    </location>
</feature>
<dbReference type="NCBIfam" id="TIGR01726">
    <property type="entry name" value="HEQRo_perm_3TM"/>
    <property type="match status" value="1"/>
</dbReference>
<dbReference type="CDD" id="cd06261">
    <property type="entry name" value="TM_PBP2"/>
    <property type="match status" value="1"/>
</dbReference>
<evidence type="ECO:0000256" key="1">
    <source>
        <dbReference type="ARBA" id="ARBA00004651"/>
    </source>
</evidence>
<dbReference type="PANTHER" id="PTHR30614">
    <property type="entry name" value="MEMBRANE COMPONENT OF AMINO ACID ABC TRANSPORTER"/>
    <property type="match status" value="1"/>
</dbReference>
<name>A0A7W0CD74_9ACTN</name>
<dbReference type="InterPro" id="IPR043429">
    <property type="entry name" value="ArtM/GltK/GlnP/TcyL/YhdX-like"/>
</dbReference>
<comment type="caution">
    <text evidence="9">The sequence shown here is derived from an EMBL/GenBank/DDBJ whole genome shotgun (WGS) entry which is preliminary data.</text>
</comment>
<dbReference type="InterPro" id="IPR000515">
    <property type="entry name" value="MetI-like"/>
</dbReference>
<feature type="transmembrane region" description="Helical" evidence="7">
    <location>
        <begin position="20"/>
        <end position="37"/>
    </location>
</feature>
<evidence type="ECO:0000256" key="3">
    <source>
        <dbReference type="ARBA" id="ARBA00022475"/>
    </source>
</evidence>
<evidence type="ECO:0000313" key="10">
    <source>
        <dbReference type="Proteomes" id="UP000530928"/>
    </source>
</evidence>
<evidence type="ECO:0000256" key="5">
    <source>
        <dbReference type="ARBA" id="ARBA00022989"/>
    </source>
</evidence>
<protein>
    <submittedName>
        <fullName evidence="9">Glutamate transport system permease protein</fullName>
    </submittedName>
</protein>
<evidence type="ECO:0000256" key="2">
    <source>
        <dbReference type="ARBA" id="ARBA00022448"/>
    </source>
</evidence>
<dbReference type="Gene3D" id="1.10.3720.10">
    <property type="entry name" value="MetI-like"/>
    <property type="match status" value="1"/>
</dbReference>
<evidence type="ECO:0000259" key="8">
    <source>
        <dbReference type="PROSITE" id="PS50928"/>
    </source>
</evidence>
<dbReference type="InterPro" id="IPR010065">
    <property type="entry name" value="AA_ABC_transptr_permease_3TM"/>
</dbReference>
<evidence type="ECO:0000256" key="6">
    <source>
        <dbReference type="ARBA" id="ARBA00023136"/>
    </source>
</evidence>
<keyword evidence="5 7" id="KW-1133">Transmembrane helix</keyword>
<keyword evidence="3" id="KW-1003">Cell membrane</keyword>
<dbReference type="EMBL" id="JACDUR010000001">
    <property type="protein sequence ID" value="MBA2888976.1"/>
    <property type="molecule type" value="Genomic_DNA"/>
</dbReference>
<dbReference type="SUPFAM" id="SSF161098">
    <property type="entry name" value="MetI-like"/>
    <property type="match status" value="1"/>
</dbReference>
<dbReference type="InterPro" id="IPR035906">
    <property type="entry name" value="MetI-like_sf"/>
</dbReference>
<feature type="transmembrane region" description="Helical" evidence="7">
    <location>
        <begin position="113"/>
        <end position="131"/>
    </location>
</feature>
<comment type="subcellular location">
    <subcellularLocation>
        <location evidence="1 7">Cell membrane</location>
        <topology evidence="1 7">Multi-pass membrane protein</topology>
    </subcellularLocation>
</comment>
<comment type="similarity">
    <text evidence="7">Belongs to the binding-protein-dependent transport system permease family.</text>
</comment>
<evidence type="ECO:0000313" key="9">
    <source>
        <dbReference type="EMBL" id="MBA2888976.1"/>
    </source>
</evidence>
<reference evidence="9 10" key="1">
    <citation type="submission" date="2020-07" db="EMBL/GenBank/DDBJ databases">
        <title>Genomic Encyclopedia of Type Strains, Phase IV (KMG-IV): sequencing the most valuable type-strain genomes for metagenomic binning, comparative biology and taxonomic classification.</title>
        <authorList>
            <person name="Goeker M."/>
        </authorList>
    </citation>
    <scope>NUCLEOTIDE SEQUENCE [LARGE SCALE GENOMIC DNA]</scope>
    <source>
        <strain evidence="9 10">DSM 45533</strain>
    </source>
</reference>
<sequence>MSTSVLFDAPGPRARVRNHLLTVVSILLVAAVLWFIYTGFDAKNQWEGKIWEPFLQATTWTDFVIPGLLGTLRAAGAAAVLALVFGAVFGLARLSDHKWIRVPAGAVVETFRAIPLLLLIFFIFYLFPTVFGGGDYAFISVVLGLMLYNGSVLAEVVRAGVRSIPKGQSEAAYAIGMRKNQVMRLVLLPQAVTAMMPAIVSQLVVLLKDTALGYIIAYVDLLNMGFKILPAAFFGSLIPAAIVIGIIYVGLNMALSALATWLERRSRRSRKSIVPPIAPPGPAAVGMGTGTPGAGALEGME</sequence>
<evidence type="ECO:0000256" key="7">
    <source>
        <dbReference type="RuleBase" id="RU363032"/>
    </source>
</evidence>
<feature type="domain" description="ABC transmembrane type-1" evidence="8">
    <location>
        <begin position="68"/>
        <end position="259"/>
    </location>
</feature>